<dbReference type="SUPFAM" id="SSF88946">
    <property type="entry name" value="Sigma2 domain of RNA polymerase sigma factors"/>
    <property type="match status" value="1"/>
</dbReference>
<dbReference type="Pfam" id="PF04542">
    <property type="entry name" value="Sigma70_r2"/>
    <property type="match status" value="1"/>
</dbReference>
<dbReference type="SUPFAM" id="SSF54593">
    <property type="entry name" value="Glyoxalase/Bleomycin resistance protein/Dihydroxybiphenyl dioxygenase"/>
    <property type="match status" value="1"/>
</dbReference>
<evidence type="ECO:0000256" key="3">
    <source>
        <dbReference type="ARBA" id="ARBA00023082"/>
    </source>
</evidence>
<dbReference type="Pfam" id="PF08281">
    <property type="entry name" value="Sigma70_r4_2"/>
    <property type="match status" value="1"/>
</dbReference>
<dbReference type="GO" id="GO:0006352">
    <property type="term" value="P:DNA-templated transcription initiation"/>
    <property type="evidence" value="ECO:0007669"/>
    <property type="project" value="InterPro"/>
</dbReference>
<dbReference type="InterPro" id="IPR039425">
    <property type="entry name" value="RNA_pol_sigma-70-like"/>
</dbReference>
<sequence>MNEGGIELSKDAELVNAALNGDVHAFTDLVGRYSNAICAVAYGVLGDFHVAQDVAQEAFVKGYFKLQTLKNPETFGSWLYAIAYRLSLDWLRKLQKEQRAIAGAGEEATLHRDSFEETIEKREIQVEVWKALAKLDERNRIIVTMFHLNEFTMESIGTFLNMTVAAVDSRLRRARKVIKEELLVAHFAEMFKLNTNQSMVTQVTQRIVKQMGHFYISVAHKASSTAWFVEHFGLSEDGSGDLLLPSGQTLYLIQTNSAGLKLITDKSYPVLSFAVDNSQYVYDFLRIQGIRLEVHAEEFLNSMHFFFYDLDNNKFGIHQAN</sequence>
<evidence type="ECO:0000313" key="10">
    <source>
        <dbReference type="Proteomes" id="UP000426246"/>
    </source>
</evidence>
<dbReference type="Gene3D" id="1.10.1740.10">
    <property type="match status" value="1"/>
</dbReference>
<name>A0A6B8REN3_9BACL</name>
<dbReference type="SUPFAM" id="SSF88659">
    <property type="entry name" value="Sigma3 and sigma4 domains of RNA polymerase sigma factors"/>
    <property type="match status" value="1"/>
</dbReference>
<dbReference type="GO" id="GO:0006950">
    <property type="term" value="P:response to stress"/>
    <property type="evidence" value="ECO:0007669"/>
    <property type="project" value="UniProtKB-ARBA"/>
</dbReference>
<dbReference type="InterPro" id="IPR013325">
    <property type="entry name" value="RNA_pol_sigma_r2"/>
</dbReference>
<dbReference type="InterPro" id="IPR029068">
    <property type="entry name" value="Glyas_Bleomycin-R_OHBP_Dase"/>
</dbReference>
<keyword evidence="3 6" id="KW-0731">Sigma factor</keyword>
<keyword evidence="4 6" id="KW-0238">DNA-binding</keyword>
<dbReference type="PANTHER" id="PTHR43133:SF51">
    <property type="entry name" value="RNA POLYMERASE SIGMA FACTOR"/>
    <property type="match status" value="1"/>
</dbReference>
<evidence type="ECO:0000256" key="2">
    <source>
        <dbReference type="ARBA" id="ARBA00023015"/>
    </source>
</evidence>
<keyword evidence="5 6" id="KW-0804">Transcription</keyword>
<dbReference type="CDD" id="cd06587">
    <property type="entry name" value="VOC"/>
    <property type="match status" value="1"/>
</dbReference>
<evidence type="ECO:0000256" key="4">
    <source>
        <dbReference type="ARBA" id="ARBA00023125"/>
    </source>
</evidence>
<dbReference type="InterPro" id="IPR014284">
    <property type="entry name" value="RNA_pol_sigma-70_dom"/>
</dbReference>
<proteinExistence type="inferred from homology"/>
<dbReference type="InterPro" id="IPR007627">
    <property type="entry name" value="RNA_pol_sigma70_r2"/>
</dbReference>
<organism evidence="9 10">
    <name type="scientific">Paenibacillus psychroresistens</name>
    <dbReference type="NCBI Taxonomy" id="1778678"/>
    <lineage>
        <taxon>Bacteria</taxon>
        <taxon>Bacillati</taxon>
        <taxon>Bacillota</taxon>
        <taxon>Bacilli</taxon>
        <taxon>Bacillales</taxon>
        <taxon>Paenibacillaceae</taxon>
        <taxon>Paenibacillus</taxon>
    </lineage>
</organism>
<dbReference type="InterPro" id="IPR013249">
    <property type="entry name" value="RNA_pol_sigma70_r4_t2"/>
</dbReference>
<dbReference type="NCBIfam" id="TIGR02937">
    <property type="entry name" value="sigma70-ECF"/>
    <property type="match status" value="1"/>
</dbReference>
<protein>
    <recommendedName>
        <fullName evidence="6">RNA polymerase sigma factor</fullName>
    </recommendedName>
</protein>
<comment type="similarity">
    <text evidence="1 6">Belongs to the sigma-70 factor family. ECF subfamily.</text>
</comment>
<evidence type="ECO:0000259" key="7">
    <source>
        <dbReference type="Pfam" id="PF04542"/>
    </source>
</evidence>
<dbReference type="InterPro" id="IPR000838">
    <property type="entry name" value="RNA_pol_sigma70_ECF_CS"/>
</dbReference>
<gene>
    <name evidence="9" type="ORF">EHS13_03150</name>
</gene>
<dbReference type="InterPro" id="IPR013324">
    <property type="entry name" value="RNA_pol_sigma_r3/r4-like"/>
</dbReference>
<evidence type="ECO:0000313" key="9">
    <source>
        <dbReference type="EMBL" id="QGQ93973.1"/>
    </source>
</evidence>
<dbReference type="KEGG" id="ppsc:EHS13_03150"/>
<dbReference type="EMBL" id="CP034235">
    <property type="protein sequence ID" value="QGQ93973.1"/>
    <property type="molecule type" value="Genomic_DNA"/>
</dbReference>
<keyword evidence="10" id="KW-1185">Reference proteome</keyword>
<dbReference type="AlphaFoldDB" id="A0A6B8REN3"/>
<dbReference type="Proteomes" id="UP000426246">
    <property type="component" value="Chromosome"/>
</dbReference>
<feature type="domain" description="RNA polymerase sigma factor 70 region 4 type 2" evidence="8">
    <location>
        <begin position="127"/>
        <end position="176"/>
    </location>
</feature>
<evidence type="ECO:0000256" key="1">
    <source>
        <dbReference type="ARBA" id="ARBA00010641"/>
    </source>
</evidence>
<evidence type="ECO:0000256" key="6">
    <source>
        <dbReference type="RuleBase" id="RU000716"/>
    </source>
</evidence>
<evidence type="ECO:0000259" key="8">
    <source>
        <dbReference type="Pfam" id="PF08281"/>
    </source>
</evidence>
<dbReference type="PROSITE" id="PS01063">
    <property type="entry name" value="SIGMA70_ECF"/>
    <property type="match status" value="1"/>
</dbReference>
<dbReference type="GO" id="GO:0003677">
    <property type="term" value="F:DNA binding"/>
    <property type="evidence" value="ECO:0007669"/>
    <property type="project" value="UniProtKB-KW"/>
</dbReference>
<dbReference type="GO" id="GO:0016987">
    <property type="term" value="F:sigma factor activity"/>
    <property type="evidence" value="ECO:0007669"/>
    <property type="project" value="UniProtKB-KW"/>
</dbReference>
<dbReference type="InterPro" id="IPR036388">
    <property type="entry name" value="WH-like_DNA-bd_sf"/>
</dbReference>
<keyword evidence="2 6" id="KW-0805">Transcription regulation</keyword>
<reference evidence="10" key="1">
    <citation type="submission" date="2018-11" db="EMBL/GenBank/DDBJ databases">
        <title>Complete genome sequence of Paenibacillus sp. ML311-T8.</title>
        <authorList>
            <person name="Nam Y.-D."/>
            <person name="Kang J."/>
            <person name="Chung W.-H."/>
            <person name="Park Y.S."/>
        </authorList>
    </citation>
    <scope>NUCLEOTIDE SEQUENCE [LARGE SCALE GENOMIC DNA]</scope>
    <source>
        <strain evidence="10">ML311-T8</strain>
    </source>
</reference>
<dbReference type="Gene3D" id="3.10.180.10">
    <property type="entry name" value="2,3-Dihydroxybiphenyl 1,2-Dioxygenase, domain 1"/>
    <property type="match status" value="1"/>
</dbReference>
<dbReference type="PANTHER" id="PTHR43133">
    <property type="entry name" value="RNA POLYMERASE ECF-TYPE SIGMA FACTO"/>
    <property type="match status" value="1"/>
</dbReference>
<dbReference type="CDD" id="cd06171">
    <property type="entry name" value="Sigma70_r4"/>
    <property type="match status" value="1"/>
</dbReference>
<accession>A0A6B8REN3</accession>
<dbReference type="Gene3D" id="1.10.10.10">
    <property type="entry name" value="Winged helix-like DNA-binding domain superfamily/Winged helix DNA-binding domain"/>
    <property type="match status" value="1"/>
</dbReference>
<evidence type="ECO:0000256" key="5">
    <source>
        <dbReference type="ARBA" id="ARBA00023163"/>
    </source>
</evidence>
<feature type="domain" description="RNA polymerase sigma-70 region 2" evidence="7">
    <location>
        <begin position="29"/>
        <end position="96"/>
    </location>
</feature>